<evidence type="ECO:0000259" key="3">
    <source>
        <dbReference type="Pfam" id="PF01557"/>
    </source>
</evidence>
<evidence type="ECO:0000256" key="2">
    <source>
        <dbReference type="ARBA" id="ARBA00022723"/>
    </source>
</evidence>
<dbReference type="GO" id="GO:0046872">
    <property type="term" value="F:metal ion binding"/>
    <property type="evidence" value="ECO:0007669"/>
    <property type="project" value="UniProtKB-KW"/>
</dbReference>
<dbReference type="InterPro" id="IPR051121">
    <property type="entry name" value="FAH"/>
</dbReference>
<dbReference type="AlphaFoldDB" id="A0A7K0E2M5"/>
<keyword evidence="5" id="KW-1185">Reference proteome</keyword>
<dbReference type="SUPFAM" id="SSF56529">
    <property type="entry name" value="FAH"/>
    <property type="match status" value="1"/>
</dbReference>
<protein>
    <recommendedName>
        <fullName evidence="3">Fumarylacetoacetase-like C-terminal domain-containing protein</fullName>
    </recommendedName>
</protein>
<comment type="caution">
    <text evidence="4">The sequence shown here is derived from an EMBL/GenBank/DDBJ whole genome shotgun (WGS) entry which is preliminary data.</text>
</comment>
<organism evidence="4 5">
    <name type="scientific">Nocardia aurantia</name>
    <dbReference type="NCBI Taxonomy" id="2585199"/>
    <lineage>
        <taxon>Bacteria</taxon>
        <taxon>Bacillati</taxon>
        <taxon>Actinomycetota</taxon>
        <taxon>Actinomycetes</taxon>
        <taxon>Mycobacteriales</taxon>
        <taxon>Nocardiaceae</taxon>
        <taxon>Nocardia</taxon>
    </lineage>
</organism>
<dbReference type="FunFam" id="3.90.850.10:FF:000002">
    <property type="entry name" value="2-hydroxyhepta-2,4-diene-1,7-dioate isomerase"/>
    <property type="match status" value="1"/>
</dbReference>
<proteinExistence type="inferred from homology"/>
<dbReference type="OrthoDB" id="9805307at2"/>
<dbReference type="Gene3D" id="3.90.850.10">
    <property type="entry name" value="Fumarylacetoacetase-like, C-terminal domain"/>
    <property type="match status" value="1"/>
</dbReference>
<dbReference type="EMBL" id="WEGI01000021">
    <property type="protein sequence ID" value="MQY31632.1"/>
    <property type="molecule type" value="Genomic_DNA"/>
</dbReference>
<evidence type="ECO:0000313" key="5">
    <source>
        <dbReference type="Proteomes" id="UP000431401"/>
    </source>
</evidence>
<feature type="domain" description="Fumarylacetoacetase-like C-terminal" evidence="3">
    <location>
        <begin position="86"/>
        <end position="296"/>
    </location>
</feature>
<evidence type="ECO:0000256" key="1">
    <source>
        <dbReference type="ARBA" id="ARBA00010211"/>
    </source>
</evidence>
<name>A0A7K0E2M5_9NOCA</name>
<dbReference type="GO" id="GO:0019752">
    <property type="term" value="P:carboxylic acid metabolic process"/>
    <property type="evidence" value="ECO:0007669"/>
    <property type="project" value="UniProtKB-ARBA"/>
</dbReference>
<dbReference type="PANTHER" id="PTHR42796:SF4">
    <property type="entry name" value="FUMARYLACETOACETATE HYDROLASE DOMAIN-CONTAINING PROTEIN 2A"/>
    <property type="match status" value="1"/>
</dbReference>
<dbReference type="Pfam" id="PF01557">
    <property type="entry name" value="FAA_hydrolase"/>
    <property type="match status" value="1"/>
</dbReference>
<evidence type="ECO:0000313" key="4">
    <source>
        <dbReference type="EMBL" id="MQY31632.1"/>
    </source>
</evidence>
<keyword evidence="2" id="KW-0479">Metal-binding</keyword>
<dbReference type="Proteomes" id="UP000431401">
    <property type="component" value="Unassembled WGS sequence"/>
</dbReference>
<reference evidence="4 5" key="1">
    <citation type="submission" date="2019-10" db="EMBL/GenBank/DDBJ databases">
        <title>Nocardia macrotermitis sp. nov. and Nocardia aurantia sp. nov., isolated from the gut of fungus growing-termite Macrotermes natalensis.</title>
        <authorList>
            <person name="Benndorf R."/>
            <person name="Schwitalla J."/>
            <person name="Martin K."/>
            <person name="De Beer W."/>
            <person name="Kaster A.-K."/>
            <person name="Vollmers J."/>
            <person name="Poulsen M."/>
            <person name="Beemelmanns C."/>
        </authorList>
    </citation>
    <scope>NUCLEOTIDE SEQUENCE [LARGE SCALE GENOMIC DNA]</scope>
    <source>
        <strain evidence="4 5">RB56</strain>
    </source>
</reference>
<accession>A0A7K0E2M5</accession>
<sequence>MKFVTFRRDGGPRLGAQLRDGDILDLTGVSGGDPVFGSLLSLIDDGPGALEQARKWTEAAQTGDENVCHATDVALCAPIPRPRKNVFCVGMNYRSHVEQNARALGLPTEIPDTPLFFSKPVTAVIGPGAPIVLDPRLTEKLDYEVELTMIIGRGGTWISEADAPGHIFGYTLANDVSARDLQSRTSQFFYGKGQDSYCPLGPAVVTADEIGDLAALDVELLVNDEVRQRESAGNMIFSPATVISRLSRGITLEPGDIITLGTPGGCGYQMVPTAFLRDGDVVECRAGGIGSLVNAVTAI</sequence>
<dbReference type="InterPro" id="IPR011234">
    <property type="entry name" value="Fumarylacetoacetase-like_C"/>
</dbReference>
<comment type="similarity">
    <text evidence="1">Belongs to the FAH family.</text>
</comment>
<dbReference type="GO" id="GO:0016853">
    <property type="term" value="F:isomerase activity"/>
    <property type="evidence" value="ECO:0007669"/>
    <property type="project" value="UniProtKB-ARBA"/>
</dbReference>
<dbReference type="RefSeq" id="WP_153348854.1">
    <property type="nucleotide sequence ID" value="NZ_WEGI01000021.1"/>
</dbReference>
<dbReference type="PANTHER" id="PTHR42796">
    <property type="entry name" value="FUMARYLACETOACETATE HYDROLASE DOMAIN-CONTAINING PROTEIN 2A-RELATED"/>
    <property type="match status" value="1"/>
</dbReference>
<gene>
    <name evidence="4" type="primary">yisK_4</name>
    <name evidence="4" type="ORF">NRB56_72410</name>
</gene>
<dbReference type="InterPro" id="IPR036663">
    <property type="entry name" value="Fumarylacetoacetase_C_sf"/>
</dbReference>